<protein>
    <submittedName>
        <fullName evidence="1">Uncharacterized protein</fullName>
    </submittedName>
</protein>
<sequence length="43" mass="4572">MQELSSTQPCSVTICVLPVIPPSSSMAILYSSRATVMTTLSKL</sequence>
<gene>
    <name evidence="1" type="ORF">EVA_17107</name>
</gene>
<name>J9G5I8_9ZZZZ</name>
<dbReference type="AlphaFoldDB" id="J9G5I8"/>
<organism evidence="1">
    <name type="scientific">gut metagenome</name>
    <dbReference type="NCBI Taxonomy" id="749906"/>
    <lineage>
        <taxon>unclassified sequences</taxon>
        <taxon>metagenomes</taxon>
        <taxon>organismal metagenomes</taxon>
    </lineage>
</organism>
<accession>J9G5I8</accession>
<evidence type="ECO:0000313" key="1">
    <source>
        <dbReference type="EMBL" id="EJW94784.1"/>
    </source>
</evidence>
<comment type="caution">
    <text evidence="1">The sequence shown here is derived from an EMBL/GenBank/DDBJ whole genome shotgun (WGS) entry which is preliminary data.</text>
</comment>
<dbReference type="EMBL" id="AMCI01006176">
    <property type="protein sequence ID" value="EJW94784.1"/>
    <property type="molecule type" value="Genomic_DNA"/>
</dbReference>
<reference evidence="1" key="1">
    <citation type="journal article" date="2012" name="PLoS ONE">
        <title>Gene sets for utilization of primary and secondary nutrition supplies in the distal gut of endangered iberian lynx.</title>
        <authorList>
            <person name="Alcaide M."/>
            <person name="Messina E."/>
            <person name="Richter M."/>
            <person name="Bargiela R."/>
            <person name="Peplies J."/>
            <person name="Huws S.A."/>
            <person name="Newbold C.J."/>
            <person name="Golyshin P.N."/>
            <person name="Simon M.A."/>
            <person name="Lopez G."/>
            <person name="Yakimov M.M."/>
            <person name="Ferrer M."/>
        </authorList>
    </citation>
    <scope>NUCLEOTIDE SEQUENCE</scope>
</reference>
<proteinExistence type="predicted"/>